<evidence type="ECO:0000313" key="3">
    <source>
        <dbReference type="Proteomes" id="UP001529510"/>
    </source>
</evidence>
<dbReference type="EMBL" id="JAMKFB020000014">
    <property type="protein sequence ID" value="KAL0176696.1"/>
    <property type="molecule type" value="Genomic_DNA"/>
</dbReference>
<organism evidence="2 3">
    <name type="scientific">Cirrhinus mrigala</name>
    <name type="common">Mrigala</name>
    <dbReference type="NCBI Taxonomy" id="683832"/>
    <lineage>
        <taxon>Eukaryota</taxon>
        <taxon>Metazoa</taxon>
        <taxon>Chordata</taxon>
        <taxon>Craniata</taxon>
        <taxon>Vertebrata</taxon>
        <taxon>Euteleostomi</taxon>
        <taxon>Actinopterygii</taxon>
        <taxon>Neopterygii</taxon>
        <taxon>Teleostei</taxon>
        <taxon>Ostariophysi</taxon>
        <taxon>Cypriniformes</taxon>
        <taxon>Cyprinidae</taxon>
        <taxon>Labeoninae</taxon>
        <taxon>Labeonini</taxon>
        <taxon>Cirrhinus</taxon>
    </lineage>
</organism>
<evidence type="ECO:0000256" key="1">
    <source>
        <dbReference type="SAM" id="MobiDB-lite"/>
    </source>
</evidence>
<keyword evidence="3" id="KW-1185">Reference proteome</keyword>
<feature type="non-terminal residue" evidence="2">
    <location>
        <position position="58"/>
    </location>
</feature>
<name>A0ABD0PSH8_CIRMR</name>
<proteinExistence type="predicted"/>
<dbReference type="Proteomes" id="UP001529510">
    <property type="component" value="Unassembled WGS sequence"/>
</dbReference>
<reference evidence="2 3" key="1">
    <citation type="submission" date="2024-05" db="EMBL/GenBank/DDBJ databases">
        <title>Genome sequencing and assembly of Indian major carp, Cirrhinus mrigala (Hamilton, 1822).</title>
        <authorList>
            <person name="Mohindra V."/>
            <person name="Chowdhury L.M."/>
            <person name="Lal K."/>
            <person name="Jena J.K."/>
        </authorList>
    </citation>
    <scope>NUCLEOTIDE SEQUENCE [LARGE SCALE GENOMIC DNA]</scope>
    <source>
        <strain evidence="2">CM1030</strain>
        <tissue evidence="2">Blood</tissue>
    </source>
</reference>
<feature type="region of interest" description="Disordered" evidence="1">
    <location>
        <begin position="17"/>
        <end position="42"/>
    </location>
</feature>
<dbReference type="AlphaFoldDB" id="A0ABD0PSH8"/>
<evidence type="ECO:0000313" key="2">
    <source>
        <dbReference type="EMBL" id="KAL0176696.1"/>
    </source>
</evidence>
<feature type="non-terminal residue" evidence="2">
    <location>
        <position position="1"/>
    </location>
</feature>
<protein>
    <submittedName>
        <fullName evidence="2">Uncharacterized protein</fullName>
    </submittedName>
</protein>
<comment type="caution">
    <text evidence="2">The sequence shown here is derived from an EMBL/GenBank/DDBJ whole genome shotgun (WGS) entry which is preliminary data.</text>
</comment>
<accession>A0ABD0PSH8</accession>
<gene>
    <name evidence="2" type="ORF">M9458_029026</name>
</gene>
<sequence length="58" mass="6344">DSKFLPSRVLHEGRVPREAGNGVVTGGPAFQHDDQPLSVQQRHKINGRRCLDRAGLLG</sequence>